<sequence>MIVVDCSAVVLALTAHTPGGDLVRRRLAEAADVYAPTLLDYEIQSALLGMRRGGKLTGREVERAVAAYRMLPIDRRETLALWDRVQTLHADLSAYDAQYVALAEALGAPLVTSDARIGRSGAAKCAVEVFAGDRT</sequence>
<proteinExistence type="inferred from homology"/>
<keyword evidence="9" id="KW-1185">Reference proteome</keyword>
<keyword evidence="6" id="KW-0800">Toxin</keyword>
<dbReference type="InterPro" id="IPR022907">
    <property type="entry name" value="VapC_family"/>
</dbReference>
<dbReference type="InterPro" id="IPR002716">
    <property type="entry name" value="PIN_dom"/>
</dbReference>
<dbReference type="Gene3D" id="3.40.50.1010">
    <property type="entry name" value="5'-nuclease"/>
    <property type="match status" value="1"/>
</dbReference>
<dbReference type="Proteomes" id="UP001596413">
    <property type="component" value="Unassembled WGS sequence"/>
</dbReference>
<dbReference type="Pfam" id="PF01850">
    <property type="entry name" value="PIN"/>
    <property type="match status" value="1"/>
</dbReference>
<dbReference type="InterPro" id="IPR044153">
    <property type="entry name" value="PIN_Pae0151-like"/>
</dbReference>
<keyword evidence="4 6" id="KW-0378">Hydrolase</keyword>
<name>A0ABW2GC07_9ACTN</name>
<comment type="caution">
    <text evidence="8">The sequence shown here is derived from an EMBL/GenBank/DDBJ whole genome shotgun (WGS) entry which is preliminary data.</text>
</comment>
<evidence type="ECO:0000256" key="6">
    <source>
        <dbReference type="HAMAP-Rule" id="MF_00265"/>
    </source>
</evidence>
<organism evidence="8 9">
    <name type="scientific">Streptomyces polyrhachis</name>
    <dbReference type="NCBI Taxonomy" id="1282885"/>
    <lineage>
        <taxon>Bacteria</taxon>
        <taxon>Bacillati</taxon>
        <taxon>Actinomycetota</taxon>
        <taxon>Actinomycetes</taxon>
        <taxon>Kitasatosporales</taxon>
        <taxon>Streptomycetaceae</taxon>
        <taxon>Streptomyces</taxon>
    </lineage>
</organism>
<dbReference type="RefSeq" id="WP_386412049.1">
    <property type="nucleotide sequence ID" value="NZ_JBHSZO010000004.1"/>
</dbReference>
<evidence type="ECO:0000256" key="1">
    <source>
        <dbReference type="ARBA" id="ARBA00022649"/>
    </source>
</evidence>
<feature type="binding site" evidence="6">
    <location>
        <position position="96"/>
    </location>
    <ligand>
        <name>Mg(2+)</name>
        <dbReference type="ChEBI" id="CHEBI:18420"/>
    </ligand>
</feature>
<dbReference type="InterPro" id="IPR029060">
    <property type="entry name" value="PIN-like_dom_sf"/>
</dbReference>
<dbReference type="EC" id="3.1.-.-" evidence="6"/>
<accession>A0ABW2GC07</accession>
<dbReference type="InterPro" id="IPR051619">
    <property type="entry name" value="TypeII_TA_RNase_PINc/VapC"/>
</dbReference>
<keyword evidence="5 6" id="KW-0460">Magnesium</keyword>
<dbReference type="PANTHER" id="PTHR35901:SF1">
    <property type="entry name" value="EXONUCLEASE VAPC9"/>
    <property type="match status" value="1"/>
</dbReference>
<reference evidence="9" key="1">
    <citation type="journal article" date="2019" name="Int. J. Syst. Evol. Microbiol.">
        <title>The Global Catalogue of Microorganisms (GCM) 10K type strain sequencing project: providing services to taxonomists for standard genome sequencing and annotation.</title>
        <authorList>
            <consortium name="The Broad Institute Genomics Platform"/>
            <consortium name="The Broad Institute Genome Sequencing Center for Infectious Disease"/>
            <person name="Wu L."/>
            <person name="Ma J."/>
        </authorList>
    </citation>
    <scope>NUCLEOTIDE SEQUENCE [LARGE SCALE GENOMIC DNA]</scope>
    <source>
        <strain evidence="9">CGMCC 1.13681</strain>
    </source>
</reference>
<dbReference type="HAMAP" id="MF_00265">
    <property type="entry name" value="VapC_Nob1"/>
    <property type="match status" value="1"/>
</dbReference>
<evidence type="ECO:0000259" key="7">
    <source>
        <dbReference type="Pfam" id="PF01850"/>
    </source>
</evidence>
<feature type="domain" description="PIN" evidence="7">
    <location>
        <begin position="2"/>
        <end position="119"/>
    </location>
</feature>
<evidence type="ECO:0000256" key="5">
    <source>
        <dbReference type="ARBA" id="ARBA00022842"/>
    </source>
</evidence>
<dbReference type="EMBL" id="JBHSZO010000004">
    <property type="protein sequence ID" value="MFC7217391.1"/>
    <property type="molecule type" value="Genomic_DNA"/>
</dbReference>
<comment type="function">
    <text evidence="6">Toxic component of a toxin-antitoxin (TA) system. An RNase.</text>
</comment>
<comment type="similarity">
    <text evidence="6">Belongs to the PINc/VapC protein family.</text>
</comment>
<dbReference type="PANTHER" id="PTHR35901">
    <property type="entry name" value="RIBONUCLEASE VAPC3"/>
    <property type="match status" value="1"/>
</dbReference>
<evidence type="ECO:0000313" key="8">
    <source>
        <dbReference type="EMBL" id="MFC7217391.1"/>
    </source>
</evidence>
<evidence type="ECO:0000256" key="4">
    <source>
        <dbReference type="ARBA" id="ARBA00022801"/>
    </source>
</evidence>
<keyword evidence="2 6" id="KW-0540">Nuclease</keyword>
<evidence type="ECO:0000256" key="2">
    <source>
        <dbReference type="ARBA" id="ARBA00022722"/>
    </source>
</evidence>
<keyword evidence="3 6" id="KW-0479">Metal-binding</keyword>
<dbReference type="CDD" id="cd09873">
    <property type="entry name" value="PIN_Pae0151-like"/>
    <property type="match status" value="1"/>
</dbReference>
<protein>
    <recommendedName>
        <fullName evidence="6">Ribonuclease VapC</fullName>
        <shortName evidence="6">RNase VapC</shortName>
        <ecNumber evidence="6">3.1.-.-</ecNumber>
    </recommendedName>
    <alternativeName>
        <fullName evidence="6">Toxin VapC</fullName>
    </alternativeName>
</protein>
<dbReference type="SUPFAM" id="SSF88723">
    <property type="entry name" value="PIN domain-like"/>
    <property type="match status" value="1"/>
</dbReference>
<evidence type="ECO:0000256" key="3">
    <source>
        <dbReference type="ARBA" id="ARBA00022723"/>
    </source>
</evidence>
<keyword evidence="1 6" id="KW-1277">Toxin-antitoxin system</keyword>
<gene>
    <name evidence="6" type="primary">vapC</name>
    <name evidence="8" type="ORF">ACFQLX_04280</name>
</gene>
<feature type="binding site" evidence="6">
    <location>
        <position position="5"/>
    </location>
    <ligand>
        <name>Mg(2+)</name>
        <dbReference type="ChEBI" id="CHEBI:18420"/>
    </ligand>
</feature>
<comment type="cofactor">
    <cofactor evidence="6">
        <name>Mg(2+)</name>
        <dbReference type="ChEBI" id="CHEBI:18420"/>
    </cofactor>
</comment>
<evidence type="ECO:0000313" key="9">
    <source>
        <dbReference type="Proteomes" id="UP001596413"/>
    </source>
</evidence>